<dbReference type="GO" id="GO:0016020">
    <property type="term" value="C:membrane"/>
    <property type="evidence" value="ECO:0007669"/>
    <property type="project" value="UniProtKB-SubCell"/>
</dbReference>
<dbReference type="GO" id="GO:0022857">
    <property type="term" value="F:transmembrane transporter activity"/>
    <property type="evidence" value="ECO:0007669"/>
    <property type="project" value="InterPro"/>
</dbReference>
<dbReference type="InParanoid" id="G3AVE1"/>
<dbReference type="RefSeq" id="XP_007377925.1">
    <property type="nucleotide sequence ID" value="XM_007377863.1"/>
</dbReference>
<accession>G3AVE1</accession>
<name>G3AVE1_SPAPN</name>
<dbReference type="eggNOG" id="KOG0253">
    <property type="taxonomic scope" value="Eukaryota"/>
</dbReference>
<evidence type="ECO:0000256" key="2">
    <source>
        <dbReference type="ARBA" id="ARBA00008335"/>
    </source>
</evidence>
<feature type="domain" description="Major facilitator superfamily (MFS) profile" evidence="9">
    <location>
        <begin position="56"/>
        <end position="513"/>
    </location>
</feature>
<evidence type="ECO:0000313" key="11">
    <source>
        <dbReference type="Proteomes" id="UP000000709"/>
    </source>
</evidence>
<feature type="transmembrane region" description="Helical" evidence="8">
    <location>
        <begin position="126"/>
        <end position="146"/>
    </location>
</feature>
<keyword evidence="3" id="KW-0813">Transport</keyword>
<feature type="transmembrane region" description="Helical" evidence="8">
    <location>
        <begin position="401"/>
        <end position="420"/>
    </location>
</feature>
<feature type="transmembrane region" description="Helical" evidence="8">
    <location>
        <begin position="92"/>
        <end position="114"/>
    </location>
</feature>
<dbReference type="OMA" id="SGWRYLM"/>
<dbReference type="Pfam" id="PF00083">
    <property type="entry name" value="Sugar_tr"/>
    <property type="match status" value="1"/>
</dbReference>
<evidence type="ECO:0000256" key="1">
    <source>
        <dbReference type="ARBA" id="ARBA00004141"/>
    </source>
</evidence>
<evidence type="ECO:0000256" key="8">
    <source>
        <dbReference type="SAM" id="Phobius"/>
    </source>
</evidence>
<dbReference type="AlphaFoldDB" id="G3AVE1"/>
<feature type="transmembrane region" description="Helical" evidence="8">
    <location>
        <begin position="426"/>
        <end position="448"/>
    </location>
</feature>
<evidence type="ECO:0000256" key="5">
    <source>
        <dbReference type="ARBA" id="ARBA00022989"/>
    </source>
</evidence>
<evidence type="ECO:0000256" key="4">
    <source>
        <dbReference type="ARBA" id="ARBA00022692"/>
    </source>
</evidence>
<evidence type="ECO:0000256" key="7">
    <source>
        <dbReference type="SAM" id="MobiDB-lite"/>
    </source>
</evidence>
<dbReference type="OrthoDB" id="3936150at2759"/>
<feature type="region of interest" description="Disordered" evidence="7">
    <location>
        <begin position="1"/>
        <end position="25"/>
    </location>
</feature>
<proteinExistence type="inferred from homology"/>
<feature type="transmembrane region" description="Helical" evidence="8">
    <location>
        <begin position="331"/>
        <end position="354"/>
    </location>
</feature>
<dbReference type="KEGG" id="spaa:SPAPADRAFT_63767"/>
<evidence type="ECO:0000259" key="9">
    <source>
        <dbReference type="PROSITE" id="PS50850"/>
    </source>
</evidence>
<dbReference type="PROSITE" id="PS50850">
    <property type="entry name" value="MFS"/>
    <property type="match status" value="1"/>
</dbReference>
<feature type="transmembrane region" description="Helical" evidence="8">
    <location>
        <begin position="374"/>
        <end position="394"/>
    </location>
</feature>
<dbReference type="HOGENOM" id="CLU_001265_52_4_1"/>
<feature type="transmembrane region" description="Helical" evidence="8">
    <location>
        <begin position="488"/>
        <end position="509"/>
    </location>
</feature>
<sequence length="517" mass="57179">MSDSGNHYDAEKHPEKASIESASSISDGDGELYELSDSVLHQKMKLINDAIDEIGFTPYHLKLFFLNGMGYWTDTQLTFLESSVRTFINYQFGYTFPVSNFMLATGLLFGALFWGLSADLIGRKIAFNFSLMLSAIFTIMTGAMSSMATYCIFVFLSCFSAGGNLVLDTCVFLEYLPHKDQWLLTFFAFFWGIGQVIAVGLAYAFLPNNSCSSIQDCPSHENRGWRYVYYVNGCIVLVMAILRITVIRLKETPKFLISNNRDAEAVELLHNIANKYNRKCSLTLEQLESIGTIEINDDFRKHLDIKGTLQLIAGHVKTLFSNRLVARSSGLVFLSWLLLGFSYPLYSSFLPIYLATRGATISAPDVAGVYRDNLISNSVSTAGPLIAGALLYLFPFLGRRGVLFIGGVCSMAFLFGYTQIKTRAQNVALSSISYASIYIYYAALYAYTPEVFPSVARGTGNALSVACTRVATVVVPLIAYYADTSSSVPIWICGAFVGVLGFLALLFPFEPSKHRVV</sequence>
<feature type="transmembrane region" description="Helical" evidence="8">
    <location>
        <begin position="460"/>
        <end position="482"/>
    </location>
</feature>
<keyword evidence="5 8" id="KW-1133">Transmembrane helix</keyword>
<dbReference type="GeneID" id="18874905"/>
<evidence type="ECO:0000256" key="6">
    <source>
        <dbReference type="ARBA" id="ARBA00023136"/>
    </source>
</evidence>
<evidence type="ECO:0000313" key="10">
    <source>
        <dbReference type="EMBL" id="EGW30159.1"/>
    </source>
</evidence>
<keyword evidence="6 8" id="KW-0472">Membrane</keyword>
<comment type="similarity">
    <text evidence="2">Belongs to the major facilitator superfamily.</text>
</comment>
<feature type="transmembrane region" description="Helical" evidence="8">
    <location>
        <begin position="152"/>
        <end position="176"/>
    </location>
</feature>
<dbReference type="Gene3D" id="1.20.1250.20">
    <property type="entry name" value="MFS general substrate transporter like domains"/>
    <property type="match status" value="1"/>
</dbReference>
<dbReference type="Proteomes" id="UP000000709">
    <property type="component" value="Unassembled WGS sequence"/>
</dbReference>
<dbReference type="InterPro" id="IPR036259">
    <property type="entry name" value="MFS_trans_sf"/>
</dbReference>
<organism evidence="11">
    <name type="scientific">Spathaspora passalidarum (strain NRRL Y-27907 / 11-Y1)</name>
    <dbReference type="NCBI Taxonomy" id="619300"/>
    <lineage>
        <taxon>Eukaryota</taxon>
        <taxon>Fungi</taxon>
        <taxon>Dikarya</taxon>
        <taxon>Ascomycota</taxon>
        <taxon>Saccharomycotina</taxon>
        <taxon>Pichiomycetes</taxon>
        <taxon>Debaryomycetaceae</taxon>
        <taxon>Spathaspora</taxon>
    </lineage>
</organism>
<dbReference type="EMBL" id="GL996506">
    <property type="protein sequence ID" value="EGW30159.1"/>
    <property type="molecule type" value="Genomic_DNA"/>
</dbReference>
<keyword evidence="4 8" id="KW-0812">Transmembrane</keyword>
<protein>
    <recommendedName>
        <fullName evidence="9">Major facilitator superfamily (MFS) profile domain-containing protein</fullName>
    </recommendedName>
</protein>
<dbReference type="PANTHER" id="PTHR23511">
    <property type="entry name" value="SYNAPTIC VESICLE GLYCOPROTEIN 2"/>
    <property type="match status" value="1"/>
</dbReference>
<feature type="transmembrane region" description="Helical" evidence="8">
    <location>
        <begin position="183"/>
        <end position="207"/>
    </location>
</feature>
<dbReference type="PANTHER" id="PTHR23511:SF4">
    <property type="entry name" value="MAJOR FACILITATOR SUPERFAMILY (MFS) PROFILE DOMAIN-CONTAINING PROTEIN"/>
    <property type="match status" value="1"/>
</dbReference>
<keyword evidence="11" id="KW-1185">Reference proteome</keyword>
<evidence type="ECO:0000256" key="3">
    <source>
        <dbReference type="ARBA" id="ARBA00022448"/>
    </source>
</evidence>
<reference evidence="10 11" key="1">
    <citation type="journal article" date="2011" name="Proc. Natl. Acad. Sci. U.S.A.">
        <title>Comparative genomics of xylose-fermenting fungi for enhanced biofuel production.</title>
        <authorList>
            <person name="Wohlbach D.J."/>
            <person name="Kuo A."/>
            <person name="Sato T.K."/>
            <person name="Potts K.M."/>
            <person name="Salamov A.A."/>
            <person name="LaButti K.M."/>
            <person name="Sun H."/>
            <person name="Clum A."/>
            <person name="Pangilinan J.L."/>
            <person name="Lindquist E.A."/>
            <person name="Lucas S."/>
            <person name="Lapidus A."/>
            <person name="Jin M."/>
            <person name="Gunawan C."/>
            <person name="Balan V."/>
            <person name="Dale B.E."/>
            <person name="Jeffries T.W."/>
            <person name="Zinkel R."/>
            <person name="Barry K.W."/>
            <person name="Grigoriev I.V."/>
            <person name="Gasch A.P."/>
        </authorList>
    </citation>
    <scope>NUCLEOTIDE SEQUENCE [LARGE SCALE GENOMIC DNA]</scope>
    <source>
        <strain evidence="11">NRRL Y-27907 / 11-Y1</strain>
    </source>
</reference>
<comment type="subcellular location">
    <subcellularLocation>
        <location evidence="1">Membrane</location>
        <topology evidence="1">Multi-pass membrane protein</topology>
    </subcellularLocation>
</comment>
<gene>
    <name evidence="10" type="ORF">SPAPADRAFT_63767</name>
</gene>
<dbReference type="SUPFAM" id="SSF103473">
    <property type="entry name" value="MFS general substrate transporter"/>
    <property type="match status" value="1"/>
</dbReference>
<feature type="transmembrane region" description="Helical" evidence="8">
    <location>
        <begin position="227"/>
        <end position="246"/>
    </location>
</feature>
<feature type="compositionally biased region" description="Basic and acidic residues" evidence="7">
    <location>
        <begin position="1"/>
        <end position="18"/>
    </location>
</feature>
<dbReference type="FunFam" id="1.20.1250.20:FF:000171">
    <property type="entry name" value="MFS general substrate transporter"/>
    <property type="match status" value="1"/>
</dbReference>
<dbReference type="InterPro" id="IPR005828">
    <property type="entry name" value="MFS_sugar_transport-like"/>
</dbReference>
<dbReference type="InterPro" id="IPR020846">
    <property type="entry name" value="MFS_dom"/>
</dbReference>